<dbReference type="Proteomes" id="UP000675379">
    <property type="component" value="Unassembled WGS sequence"/>
</dbReference>
<keyword evidence="6" id="KW-1185">Reference proteome</keyword>
<sequence>MKKIWMTVLSATLVLSMVGCGKKADPQTPGTTGGEEIIIGAIQDLSGGSSVSGVAMDRGAKLAVDEINAAGGINGKKIKYISYDTQGKPQEALNAYTRLTDQDKAVAVVGPPISNIGLALIDTAKEKKVPVVGAFIDSRVTQKEDKTPNDYMFLVQPTNEQSGIIQASYLIDELKLTKVALFYDKTNAFGVSQVGAFKAYVEANGGEIVTEQVFKSGDVDFKVQLNKIKESGAQAIFAPNYPKDNTLYCTQMNQLGMDQDIVTMGGLEFAPPFLTTLPNPEIVNNVYFALNVAFDDPKLQKLNQLYIDTYEDAKTVDDISVKVYLGYDAIRLIAEAIKNADAITGEGIKNGLEKIESFDALPGKIGFSTKSHQPIGLSMVMYKINKGTNEKIGPYVPEVLK</sequence>
<evidence type="ECO:0000256" key="1">
    <source>
        <dbReference type="ARBA" id="ARBA00010062"/>
    </source>
</evidence>
<protein>
    <submittedName>
        <fullName evidence="5">ABC transporter substrate-binding protein</fullName>
    </submittedName>
</protein>
<evidence type="ECO:0000259" key="4">
    <source>
        <dbReference type="Pfam" id="PF13458"/>
    </source>
</evidence>
<keyword evidence="2 3" id="KW-0732">Signal</keyword>
<dbReference type="PROSITE" id="PS51257">
    <property type="entry name" value="PROKAR_LIPOPROTEIN"/>
    <property type="match status" value="1"/>
</dbReference>
<comment type="caution">
    <text evidence="5">The sequence shown here is derived from an EMBL/GenBank/DDBJ whole genome shotgun (WGS) entry which is preliminary data.</text>
</comment>
<dbReference type="Pfam" id="PF13458">
    <property type="entry name" value="Peripla_BP_6"/>
    <property type="match status" value="1"/>
</dbReference>
<dbReference type="SUPFAM" id="SSF53822">
    <property type="entry name" value="Periplasmic binding protein-like I"/>
    <property type="match status" value="1"/>
</dbReference>
<organism evidence="5 6">
    <name type="scientific">Proteiniclasticum sediminis</name>
    <dbReference type="NCBI Taxonomy" id="2804028"/>
    <lineage>
        <taxon>Bacteria</taxon>
        <taxon>Bacillati</taxon>
        <taxon>Bacillota</taxon>
        <taxon>Clostridia</taxon>
        <taxon>Eubacteriales</taxon>
        <taxon>Clostridiaceae</taxon>
        <taxon>Proteiniclasticum</taxon>
    </lineage>
</organism>
<feature type="chain" id="PRO_5037452052" evidence="3">
    <location>
        <begin position="25"/>
        <end position="401"/>
    </location>
</feature>
<gene>
    <name evidence="5" type="ORF">KCG48_11315</name>
</gene>
<dbReference type="PANTHER" id="PTHR30483">
    <property type="entry name" value="LEUCINE-SPECIFIC-BINDING PROTEIN"/>
    <property type="match status" value="1"/>
</dbReference>
<dbReference type="EMBL" id="JAGSCS010000016">
    <property type="protein sequence ID" value="MBR0576904.1"/>
    <property type="molecule type" value="Genomic_DNA"/>
</dbReference>
<dbReference type="AlphaFoldDB" id="A0A941CSR4"/>
<dbReference type="CDD" id="cd06347">
    <property type="entry name" value="PBP1_ABC_LivK_ligand_binding-like"/>
    <property type="match status" value="1"/>
</dbReference>
<feature type="signal peptide" evidence="3">
    <location>
        <begin position="1"/>
        <end position="24"/>
    </location>
</feature>
<dbReference type="InterPro" id="IPR051010">
    <property type="entry name" value="BCAA_transport"/>
</dbReference>
<dbReference type="Gene3D" id="3.40.50.2300">
    <property type="match status" value="2"/>
</dbReference>
<proteinExistence type="inferred from homology"/>
<dbReference type="InterPro" id="IPR028081">
    <property type="entry name" value="Leu-bd"/>
</dbReference>
<dbReference type="InterPro" id="IPR028082">
    <property type="entry name" value="Peripla_BP_I"/>
</dbReference>
<dbReference type="RefSeq" id="WP_211802320.1">
    <property type="nucleotide sequence ID" value="NZ_JAGSCS010000016.1"/>
</dbReference>
<name>A0A941CSR4_9CLOT</name>
<dbReference type="PANTHER" id="PTHR30483:SF6">
    <property type="entry name" value="PERIPLASMIC BINDING PROTEIN OF ABC TRANSPORTER FOR NATURAL AMINO ACIDS"/>
    <property type="match status" value="1"/>
</dbReference>
<feature type="domain" description="Leucine-binding protein" evidence="4">
    <location>
        <begin position="37"/>
        <end position="386"/>
    </location>
</feature>
<comment type="similarity">
    <text evidence="1">Belongs to the leucine-binding protein family.</text>
</comment>
<reference evidence="5" key="1">
    <citation type="submission" date="2021-04" db="EMBL/GenBank/DDBJ databases">
        <title>Proteiniclasticum sedimins sp. nov., an obligate anaerobic bacterium isolated from anaerobic sludge.</title>
        <authorList>
            <person name="Liu J."/>
        </authorList>
    </citation>
    <scope>NUCLEOTIDE SEQUENCE</scope>
    <source>
        <strain evidence="5">BAD-10</strain>
    </source>
</reference>
<evidence type="ECO:0000256" key="3">
    <source>
        <dbReference type="SAM" id="SignalP"/>
    </source>
</evidence>
<accession>A0A941CSR4</accession>
<evidence type="ECO:0000256" key="2">
    <source>
        <dbReference type="ARBA" id="ARBA00022729"/>
    </source>
</evidence>
<evidence type="ECO:0000313" key="5">
    <source>
        <dbReference type="EMBL" id="MBR0576904.1"/>
    </source>
</evidence>
<evidence type="ECO:0000313" key="6">
    <source>
        <dbReference type="Proteomes" id="UP000675379"/>
    </source>
</evidence>